<dbReference type="Proteomes" id="UP001207930">
    <property type="component" value="Unassembled WGS sequence"/>
</dbReference>
<organism evidence="2 3">
    <name type="scientific">Luteolibacter flavescens</name>
    <dbReference type="NCBI Taxonomy" id="1859460"/>
    <lineage>
        <taxon>Bacteria</taxon>
        <taxon>Pseudomonadati</taxon>
        <taxon>Verrucomicrobiota</taxon>
        <taxon>Verrucomicrobiia</taxon>
        <taxon>Verrucomicrobiales</taxon>
        <taxon>Verrucomicrobiaceae</taxon>
        <taxon>Luteolibacter</taxon>
    </lineage>
</organism>
<dbReference type="InterPro" id="IPR052947">
    <property type="entry name" value="T6SS_Hcp1_domain"/>
</dbReference>
<reference evidence="2 3" key="1">
    <citation type="submission" date="2022-10" db="EMBL/GenBank/DDBJ databases">
        <title>Luteolibacter flavescens strain MCCC 1K03193, whole genome shotgun sequencing project.</title>
        <authorList>
            <person name="Zhao G."/>
            <person name="Shen L."/>
        </authorList>
    </citation>
    <scope>NUCLEOTIDE SEQUENCE [LARGE SCALE GENOMIC DNA]</scope>
    <source>
        <strain evidence="2 3">MCCC 1K03193</strain>
    </source>
</reference>
<sequence length="177" mass="19793">MKHLFTLLAGVCLLALSSVRAAESIHMTIDRGGTKIEGELEGGAIEVLGYQHEITTPRDPASGLPTGRRMHRPMSIVKAIDKATPMIHQLFARNSKCDEIILKFWRNDPKTGKKTQYYTISMKDCFIIEVRDWKPNARDLSADRAGDLQEVMFTYKEITWTYGEGGPTFTDSTAPSA</sequence>
<gene>
    <name evidence="2" type="primary">hcp</name>
    <name evidence="2" type="ORF">OKA04_05560</name>
</gene>
<evidence type="ECO:0000313" key="3">
    <source>
        <dbReference type="Proteomes" id="UP001207930"/>
    </source>
</evidence>
<proteinExistence type="predicted"/>
<dbReference type="InterPro" id="IPR036624">
    <property type="entry name" value="Hcp1-lik_sf"/>
</dbReference>
<dbReference type="Pfam" id="PF05638">
    <property type="entry name" value="T6SS_HCP"/>
    <property type="match status" value="1"/>
</dbReference>
<name>A0ABT3FKU2_9BACT</name>
<keyword evidence="3" id="KW-1185">Reference proteome</keyword>
<dbReference type="InterPro" id="IPR008514">
    <property type="entry name" value="T6SS_Hcp"/>
</dbReference>
<dbReference type="PANTHER" id="PTHR34319">
    <property type="entry name" value="MAJOR EXPORTED PROTEIN"/>
    <property type="match status" value="1"/>
</dbReference>
<dbReference type="RefSeq" id="WP_264500147.1">
    <property type="nucleotide sequence ID" value="NZ_JAPDDS010000002.1"/>
</dbReference>
<accession>A0ABT3FKU2</accession>
<feature type="chain" id="PRO_5045524812" evidence="1">
    <location>
        <begin position="22"/>
        <end position="177"/>
    </location>
</feature>
<evidence type="ECO:0000256" key="1">
    <source>
        <dbReference type="SAM" id="SignalP"/>
    </source>
</evidence>
<feature type="signal peptide" evidence="1">
    <location>
        <begin position="1"/>
        <end position="21"/>
    </location>
</feature>
<protein>
    <submittedName>
        <fullName evidence="2">Type VI secretion system tube protein Hcp</fullName>
    </submittedName>
</protein>
<keyword evidence="1" id="KW-0732">Signal</keyword>
<evidence type="ECO:0000313" key="2">
    <source>
        <dbReference type="EMBL" id="MCW1884188.1"/>
    </source>
</evidence>
<dbReference type="EMBL" id="JAPDDS010000002">
    <property type="protein sequence ID" value="MCW1884188.1"/>
    <property type="molecule type" value="Genomic_DNA"/>
</dbReference>
<dbReference type="SUPFAM" id="SSF141452">
    <property type="entry name" value="Hcp1-like"/>
    <property type="match status" value="1"/>
</dbReference>
<dbReference type="PANTHER" id="PTHR34319:SF6">
    <property type="entry name" value="MAJOR EXPORTED PROTEIN"/>
    <property type="match status" value="1"/>
</dbReference>
<dbReference type="Gene3D" id="2.30.110.20">
    <property type="entry name" value="Hcp1-like"/>
    <property type="match status" value="1"/>
</dbReference>
<comment type="caution">
    <text evidence="2">The sequence shown here is derived from an EMBL/GenBank/DDBJ whole genome shotgun (WGS) entry which is preliminary data.</text>
</comment>
<dbReference type="NCBIfam" id="TIGR03344">
    <property type="entry name" value="VI_effect_Hcp1"/>
    <property type="match status" value="1"/>
</dbReference>